<dbReference type="GO" id="GO:0042171">
    <property type="term" value="F:lysophosphatidic acid acyltransferase activity"/>
    <property type="evidence" value="ECO:0000318"/>
    <property type="project" value="GO_Central"/>
</dbReference>
<protein>
    <recommendedName>
        <fullName evidence="2">AB hydrolase-1 domain-containing protein</fullName>
    </recommendedName>
</protein>
<dbReference type="InterPro" id="IPR029058">
    <property type="entry name" value="AB_hydrolase_fold"/>
</dbReference>
<dbReference type="InterPro" id="IPR000073">
    <property type="entry name" value="AB_hydrolase_1"/>
</dbReference>
<dbReference type="EMBL" id="NBSK02000009">
    <property type="protein sequence ID" value="KAJ0187951.1"/>
    <property type="molecule type" value="Genomic_DNA"/>
</dbReference>
<evidence type="ECO:0000313" key="3">
    <source>
        <dbReference type="EMBL" id="KAJ0187951.1"/>
    </source>
</evidence>
<feature type="chain" id="PRO_5040272668" description="AB hydrolase-1 domain-containing protein" evidence="1">
    <location>
        <begin position="21"/>
        <end position="140"/>
    </location>
</feature>
<comment type="caution">
    <text evidence="3">The sequence shown here is derived from an EMBL/GenBank/DDBJ whole genome shotgun (WGS) entry which is preliminary data.</text>
</comment>
<dbReference type="AlphaFoldDB" id="A0A9R1UIM8"/>
<feature type="domain" description="AB hydrolase-1" evidence="2">
    <location>
        <begin position="17"/>
        <end position="130"/>
    </location>
</feature>
<dbReference type="GO" id="GO:0055088">
    <property type="term" value="P:lipid homeostasis"/>
    <property type="evidence" value="ECO:0000318"/>
    <property type="project" value="GO_Central"/>
</dbReference>
<accession>A0A9R1UIM8</accession>
<dbReference type="Pfam" id="PF00561">
    <property type="entry name" value="Abhydrolase_1"/>
    <property type="match status" value="1"/>
</dbReference>
<dbReference type="SUPFAM" id="SSF53474">
    <property type="entry name" value="alpha/beta-Hydrolases"/>
    <property type="match status" value="1"/>
</dbReference>
<evidence type="ECO:0000313" key="4">
    <source>
        <dbReference type="Proteomes" id="UP000235145"/>
    </source>
</evidence>
<proteinExistence type="predicted"/>
<dbReference type="GO" id="GO:0006654">
    <property type="term" value="P:phosphatidic acid biosynthetic process"/>
    <property type="evidence" value="ECO:0000318"/>
    <property type="project" value="GO_Central"/>
</dbReference>
<evidence type="ECO:0000259" key="2">
    <source>
        <dbReference type="Pfam" id="PF00561"/>
    </source>
</evidence>
<name>A0A9R1UIM8_LACSA</name>
<dbReference type="PANTHER" id="PTHR42886">
    <property type="entry name" value="RE40534P-RELATED"/>
    <property type="match status" value="1"/>
</dbReference>
<organism evidence="3 4">
    <name type="scientific">Lactuca sativa</name>
    <name type="common">Garden lettuce</name>
    <dbReference type="NCBI Taxonomy" id="4236"/>
    <lineage>
        <taxon>Eukaryota</taxon>
        <taxon>Viridiplantae</taxon>
        <taxon>Streptophyta</taxon>
        <taxon>Embryophyta</taxon>
        <taxon>Tracheophyta</taxon>
        <taxon>Spermatophyta</taxon>
        <taxon>Magnoliopsida</taxon>
        <taxon>eudicotyledons</taxon>
        <taxon>Gunneridae</taxon>
        <taxon>Pentapetalae</taxon>
        <taxon>asterids</taxon>
        <taxon>campanulids</taxon>
        <taxon>Asterales</taxon>
        <taxon>Asteraceae</taxon>
        <taxon>Cichorioideae</taxon>
        <taxon>Cichorieae</taxon>
        <taxon>Lactucinae</taxon>
        <taxon>Lactuca</taxon>
    </lineage>
</organism>
<dbReference type="Proteomes" id="UP000235145">
    <property type="component" value="Unassembled WGS sequence"/>
</dbReference>
<keyword evidence="1" id="KW-0732">Signal</keyword>
<reference evidence="3 4" key="1">
    <citation type="journal article" date="2017" name="Nat. Commun.">
        <title>Genome assembly with in vitro proximity ligation data and whole-genome triplication in lettuce.</title>
        <authorList>
            <person name="Reyes-Chin-Wo S."/>
            <person name="Wang Z."/>
            <person name="Yang X."/>
            <person name="Kozik A."/>
            <person name="Arikit S."/>
            <person name="Song C."/>
            <person name="Xia L."/>
            <person name="Froenicke L."/>
            <person name="Lavelle D.O."/>
            <person name="Truco M.J."/>
            <person name="Xia R."/>
            <person name="Zhu S."/>
            <person name="Xu C."/>
            <person name="Xu H."/>
            <person name="Xu X."/>
            <person name="Cox K."/>
            <person name="Korf I."/>
            <person name="Meyers B.C."/>
            <person name="Michelmore R.W."/>
        </authorList>
    </citation>
    <scope>NUCLEOTIDE SEQUENCE [LARGE SCALE GENOMIC DNA]</scope>
    <source>
        <strain evidence="4">cv. Salinas</strain>
        <tissue evidence="3">Seedlings</tissue>
    </source>
</reference>
<dbReference type="PANTHER" id="PTHR42886:SF65">
    <property type="entry name" value="1-ACYLGLYCEROL-3-PHOSPHATE O-ACYLTRANSFERASE"/>
    <property type="match status" value="1"/>
</dbReference>
<evidence type="ECO:0000256" key="1">
    <source>
        <dbReference type="SAM" id="SignalP"/>
    </source>
</evidence>
<dbReference type="GO" id="GO:0004623">
    <property type="term" value="F:phospholipase A2 activity"/>
    <property type="evidence" value="ECO:0000318"/>
    <property type="project" value="GO_Central"/>
</dbReference>
<gene>
    <name evidence="3" type="ORF">LSAT_V11C900483090</name>
</gene>
<keyword evidence="4" id="KW-1185">Reference proteome</keyword>
<sequence>MYIIIIVFHLFNLSSWGGSSRPDFNILNPKTLVSNGCILVSLNDNAETRDWFIDSHEEWRKAKYLDKFILLGHSFGGYVVSKYALKHPEHVQHLVLVGPAGFTSEVDHKSDWLTKFRATWKGAVMSHLWESNFTPMKILR</sequence>
<dbReference type="Gene3D" id="3.40.50.1820">
    <property type="entry name" value="alpha/beta hydrolase"/>
    <property type="match status" value="1"/>
</dbReference>
<feature type="signal peptide" evidence="1">
    <location>
        <begin position="1"/>
        <end position="20"/>
    </location>
</feature>